<dbReference type="GO" id="GO:0003682">
    <property type="term" value="F:chromatin binding"/>
    <property type="evidence" value="ECO:0007669"/>
    <property type="project" value="TreeGrafter"/>
</dbReference>
<feature type="compositionally biased region" description="Low complexity" evidence="10">
    <location>
        <begin position="36"/>
        <end position="50"/>
    </location>
</feature>
<dbReference type="GO" id="GO:0005634">
    <property type="term" value="C:nucleus"/>
    <property type="evidence" value="ECO:0007669"/>
    <property type="project" value="UniProtKB-SubCell"/>
</dbReference>
<keyword evidence="5" id="KW-0227">DNA damage</keyword>
<feature type="domain" description="PCNA-associated factor histone-like" evidence="11">
    <location>
        <begin position="1"/>
        <end position="105"/>
    </location>
</feature>
<accession>A0AA96MI46</accession>
<dbReference type="GO" id="GO:0051726">
    <property type="term" value="P:regulation of cell cycle"/>
    <property type="evidence" value="ECO:0007669"/>
    <property type="project" value="InterPro"/>
</dbReference>
<reference evidence="12" key="1">
    <citation type="submission" date="2023-08" db="EMBL/GenBank/DDBJ databases">
        <authorList>
            <person name="Adameyko K."/>
            <person name="Kravchuk O."/>
            <person name="Lyupina Y."/>
        </authorList>
    </citation>
    <scope>NUCLEOTIDE SEQUENCE</scope>
</reference>
<feature type="compositionally biased region" description="Low complexity" evidence="10">
    <location>
        <begin position="116"/>
        <end position="129"/>
    </location>
</feature>
<evidence type="ECO:0000259" key="11">
    <source>
        <dbReference type="Pfam" id="PF15715"/>
    </source>
</evidence>
<dbReference type="EMBL" id="OR460131">
    <property type="protein sequence ID" value="WNS50054.1"/>
    <property type="molecule type" value="mRNA"/>
</dbReference>
<keyword evidence="7" id="KW-0539">Nucleus</keyword>
<feature type="region of interest" description="Disordered" evidence="10">
    <location>
        <begin position="1"/>
        <end position="138"/>
    </location>
</feature>
<evidence type="ECO:0000256" key="7">
    <source>
        <dbReference type="ARBA" id="ARBA00023242"/>
    </source>
</evidence>
<protein>
    <recommendedName>
        <fullName evidence="3">PCNA-associated factor</fullName>
    </recommendedName>
    <alternativeName>
        <fullName evidence="8">PCNA-associated factor of 15 kDa</fullName>
    </alternativeName>
    <alternativeName>
        <fullName evidence="9">PCNA-clamp-associated factor</fullName>
    </alternativeName>
</protein>
<keyword evidence="4" id="KW-0963">Cytoplasm</keyword>
<dbReference type="GO" id="GO:0048471">
    <property type="term" value="C:perinuclear region of cytoplasm"/>
    <property type="evidence" value="ECO:0007669"/>
    <property type="project" value="UniProtKB-SubCell"/>
</dbReference>
<evidence type="ECO:0000256" key="4">
    <source>
        <dbReference type="ARBA" id="ARBA00022490"/>
    </source>
</evidence>
<evidence type="ECO:0000256" key="9">
    <source>
        <dbReference type="ARBA" id="ARBA00031186"/>
    </source>
</evidence>
<evidence type="ECO:0000256" key="8">
    <source>
        <dbReference type="ARBA" id="ARBA00030014"/>
    </source>
</evidence>
<comment type="subcellular location">
    <subcellularLocation>
        <location evidence="2">Cytoplasm</location>
        <location evidence="2">Perinuclear region</location>
    </subcellularLocation>
    <subcellularLocation>
        <location evidence="1">Nucleus</location>
    </subcellularLocation>
</comment>
<dbReference type="GO" id="GO:0006281">
    <property type="term" value="P:DNA repair"/>
    <property type="evidence" value="ECO:0007669"/>
    <property type="project" value="UniProtKB-KW"/>
</dbReference>
<evidence type="ECO:0000256" key="1">
    <source>
        <dbReference type="ARBA" id="ARBA00004123"/>
    </source>
</evidence>
<evidence type="ECO:0000256" key="3">
    <source>
        <dbReference type="ARBA" id="ARBA00013777"/>
    </source>
</evidence>
<feature type="compositionally biased region" description="Low complexity" evidence="10">
    <location>
        <begin position="9"/>
        <end position="26"/>
    </location>
</feature>
<evidence type="ECO:0000313" key="12">
    <source>
        <dbReference type="EMBL" id="WNS50054.1"/>
    </source>
</evidence>
<sequence>MVRTRGDCSSSSTGSSSAGRKAVVARAPRKALGGPSSSSVSCFSSSSKGGATKKGKNNSGHNAMKMWPTPAWQKELKVFLGGQSPPKKTDETGEEDASSSKDLAYETSVHGDSQGSISTSTPEPSLTESCNDEEGDSE</sequence>
<proteinExistence type="evidence at transcript level"/>
<dbReference type="PANTHER" id="PTHR15679">
    <property type="entry name" value="PCNA-ASSOCIATED FACTOR"/>
    <property type="match status" value="1"/>
</dbReference>
<evidence type="ECO:0000256" key="2">
    <source>
        <dbReference type="ARBA" id="ARBA00004556"/>
    </source>
</evidence>
<dbReference type="Pfam" id="PF15715">
    <property type="entry name" value="PAF"/>
    <property type="match status" value="1"/>
</dbReference>
<dbReference type="InterPro" id="IPR040444">
    <property type="entry name" value="PCNA-AF"/>
</dbReference>
<dbReference type="PANTHER" id="PTHR15679:SF8">
    <property type="entry name" value="PCNA-ASSOCIATED FACTOR"/>
    <property type="match status" value="1"/>
</dbReference>
<organism evidence="12">
    <name type="scientific">Halisarca dujardinii</name>
    <name type="common">Dujardin's slime sponge</name>
    <dbReference type="NCBI Taxonomy" id="2583056"/>
    <lineage>
        <taxon>Eukaryota</taxon>
        <taxon>Metazoa</taxon>
        <taxon>Porifera</taxon>
        <taxon>Demospongiae</taxon>
        <taxon>Verongimorpha</taxon>
        <taxon>Chondrillida</taxon>
        <taxon>Halisarcidae</taxon>
        <taxon>Halisarca</taxon>
    </lineage>
</organism>
<evidence type="ECO:0000256" key="6">
    <source>
        <dbReference type="ARBA" id="ARBA00023204"/>
    </source>
</evidence>
<keyword evidence="6" id="KW-0234">DNA repair</keyword>
<dbReference type="InterPro" id="IPR031444">
    <property type="entry name" value="PCNA-AF_dom"/>
</dbReference>
<evidence type="ECO:0000256" key="5">
    <source>
        <dbReference type="ARBA" id="ARBA00022763"/>
    </source>
</evidence>
<name>A0AA96MI46_HALDU</name>
<dbReference type="AlphaFoldDB" id="A0AA96MI46"/>
<dbReference type="GO" id="GO:0019985">
    <property type="term" value="P:translesion synthesis"/>
    <property type="evidence" value="ECO:0007669"/>
    <property type="project" value="TreeGrafter"/>
</dbReference>
<evidence type="ECO:0000256" key="10">
    <source>
        <dbReference type="SAM" id="MobiDB-lite"/>
    </source>
</evidence>